<comment type="cofactor">
    <cofactor evidence="3">
        <name>Mn(2+)</name>
        <dbReference type="ChEBI" id="CHEBI:29035"/>
    </cofactor>
    <text evidence="3">The Mn(2+) ion enhances activity.</text>
</comment>
<dbReference type="InterPro" id="IPR002933">
    <property type="entry name" value="Peptidase_M20"/>
</dbReference>
<dbReference type="RefSeq" id="WP_011065557.1">
    <property type="nucleotide sequence ID" value="NC_004193.1"/>
</dbReference>
<dbReference type="EMBL" id="BA000028">
    <property type="protein sequence ID" value="BAC13113.1"/>
    <property type="molecule type" value="Genomic_DNA"/>
</dbReference>
<dbReference type="PIRSF" id="PIRSF005962">
    <property type="entry name" value="Pept_M20D_amidohydro"/>
    <property type="match status" value="1"/>
</dbReference>
<dbReference type="AlphaFoldDB" id="Q8ERY9"/>
<dbReference type="Pfam" id="PF07687">
    <property type="entry name" value="M20_dimer"/>
    <property type="match status" value="1"/>
</dbReference>
<evidence type="ECO:0000313" key="6">
    <source>
        <dbReference type="Proteomes" id="UP000000822"/>
    </source>
</evidence>
<reference evidence="5 6" key="2">
    <citation type="journal article" date="2002" name="Nucleic Acids Res.">
        <title>Genome sequence of Oceanobacillus iheyensis isolated from the Iheya Ridge and its unexpected adaptive capabilities to extreme environments.</title>
        <authorList>
            <person name="Takami H."/>
            <person name="Takaki Y."/>
            <person name="Uchiyama I."/>
        </authorList>
    </citation>
    <scope>NUCLEOTIDE SEQUENCE [LARGE SCALE GENOMIC DNA]</scope>
    <source>
        <strain evidence="6">DSM 14371 / CIP 107618 / JCM 11309 / KCTC 3954 / HTE831</strain>
    </source>
</reference>
<dbReference type="Gene3D" id="3.40.630.10">
    <property type="entry name" value="Zn peptidases"/>
    <property type="match status" value="1"/>
</dbReference>
<keyword evidence="6" id="KW-1185">Reference proteome</keyword>
<dbReference type="eggNOG" id="COG1473">
    <property type="taxonomic scope" value="Bacteria"/>
</dbReference>
<dbReference type="GO" id="GO:0016787">
    <property type="term" value="F:hydrolase activity"/>
    <property type="evidence" value="ECO:0007669"/>
    <property type="project" value="UniProtKB-KW"/>
</dbReference>
<dbReference type="SUPFAM" id="SSF55031">
    <property type="entry name" value="Bacterial exopeptidase dimerisation domain"/>
    <property type="match status" value="1"/>
</dbReference>
<feature type="binding site" evidence="3">
    <location>
        <position position="139"/>
    </location>
    <ligand>
        <name>Mn(2+)</name>
        <dbReference type="ChEBI" id="CHEBI:29035"/>
        <label>2</label>
    </ligand>
</feature>
<dbReference type="PANTHER" id="PTHR11014:SF63">
    <property type="entry name" value="METALLOPEPTIDASE, PUTATIVE (AFU_ORTHOLOGUE AFUA_6G09600)-RELATED"/>
    <property type="match status" value="1"/>
</dbReference>
<dbReference type="PhylomeDB" id="Q8ERY9"/>
<gene>
    <name evidence="5" type="ordered locus">OB1157</name>
</gene>
<evidence type="ECO:0000313" key="5">
    <source>
        <dbReference type="EMBL" id="BAC13113.1"/>
    </source>
</evidence>
<dbReference type="PANTHER" id="PTHR11014">
    <property type="entry name" value="PEPTIDASE M20 FAMILY MEMBER"/>
    <property type="match status" value="1"/>
</dbReference>
<comment type="similarity">
    <text evidence="1">Belongs to the peptidase M20 family.</text>
</comment>
<dbReference type="InterPro" id="IPR036264">
    <property type="entry name" value="Bact_exopeptidase_dim_dom"/>
</dbReference>
<dbReference type="Pfam" id="PF01546">
    <property type="entry name" value="Peptidase_M20"/>
    <property type="match status" value="1"/>
</dbReference>
<keyword evidence="3" id="KW-0464">Manganese</keyword>
<feature type="domain" description="Peptidase M20 dimerisation" evidence="4">
    <location>
        <begin position="184"/>
        <end position="282"/>
    </location>
</feature>
<feature type="binding site" evidence="3">
    <location>
        <position position="164"/>
    </location>
    <ligand>
        <name>Mn(2+)</name>
        <dbReference type="ChEBI" id="CHEBI:29035"/>
        <label>2</label>
    </ligand>
</feature>
<dbReference type="Proteomes" id="UP000000822">
    <property type="component" value="Chromosome"/>
</dbReference>
<dbReference type="GO" id="GO:0046872">
    <property type="term" value="F:metal ion binding"/>
    <property type="evidence" value="ECO:0007669"/>
    <property type="project" value="UniProtKB-KW"/>
</dbReference>
<accession>Q8ERY9</accession>
<evidence type="ECO:0000256" key="3">
    <source>
        <dbReference type="PIRSR" id="PIRSR005962-1"/>
    </source>
</evidence>
<feature type="binding site" evidence="3">
    <location>
        <position position="361"/>
    </location>
    <ligand>
        <name>Mn(2+)</name>
        <dbReference type="ChEBI" id="CHEBI:29035"/>
        <label>2</label>
    </ligand>
</feature>
<proteinExistence type="inferred from homology"/>
<dbReference type="FunFam" id="3.30.70.360:FF:000014">
    <property type="entry name" value="N-acyl-L-amino acid amidohydrolase"/>
    <property type="match status" value="1"/>
</dbReference>
<evidence type="ECO:0000259" key="4">
    <source>
        <dbReference type="Pfam" id="PF07687"/>
    </source>
</evidence>
<organism evidence="5 6">
    <name type="scientific">Oceanobacillus iheyensis (strain DSM 14371 / CIP 107618 / JCM 11309 / KCTC 3954 / HTE831)</name>
    <dbReference type="NCBI Taxonomy" id="221109"/>
    <lineage>
        <taxon>Bacteria</taxon>
        <taxon>Bacillati</taxon>
        <taxon>Bacillota</taxon>
        <taxon>Bacilli</taxon>
        <taxon>Bacillales</taxon>
        <taxon>Bacillaceae</taxon>
        <taxon>Oceanobacillus</taxon>
    </lineage>
</organism>
<dbReference type="KEGG" id="oih:OB1157"/>
<dbReference type="NCBIfam" id="TIGR01891">
    <property type="entry name" value="amidohydrolases"/>
    <property type="match status" value="1"/>
</dbReference>
<protein>
    <submittedName>
        <fullName evidence="5">N-acyl-L-amino acid amidohydrolase</fullName>
    </submittedName>
</protein>
<keyword evidence="2" id="KW-0378">Hydrolase</keyword>
<dbReference type="SUPFAM" id="SSF53187">
    <property type="entry name" value="Zn-dependent exopeptidases"/>
    <property type="match status" value="1"/>
</dbReference>
<feature type="binding site" evidence="3">
    <location>
        <position position="105"/>
    </location>
    <ligand>
        <name>Mn(2+)</name>
        <dbReference type="ChEBI" id="CHEBI:29035"/>
        <label>2</label>
    </ligand>
</feature>
<name>Q8ERY9_OCEIH</name>
<dbReference type="Gene3D" id="3.30.70.360">
    <property type="match status" value="1"/>
</dbReference>
<dbReference type="InterPro" id="IPR017439">
    <property type="entry name" value="Amidohydrolase"/>
</dbReference>
<dbReference type="HOGENOM" id="CLU_023257_0_1_9"/>
<reference evidence="5 6" key="1">
    <citation type="journal article" date="2001" name="FEMS Microbiol. Lett.">
        <title>Oceanobacillus iheyensis gen. nov., sp. nov., a deep-sea extremely halotolerant and alkaliphilic species isolated from a depth of 1050 m on the Iheya Ridge.</title>
        <authorList>
            <person name="Lu J."/>
            <person name="Nogi Y."/>
            <person name="Takami H."/>
        </authorList>
    </citation>
    <scope>NUCLEOTIDE SEQUENCE [LARGE SCALE GENOMIC DNA]</scope>
    <source>
        <strain evidence="6">DSM 14371 / CIP 107618 / JCM 11309 / KCTC 3954 / HTE831</strain>
    </source>
</reference>
<dbReference type="InterPro" id="IPR011650">
    <property type="entry name" value="Peptidase_M20_dimer"/>
</dbReference>
<feature type="binding site" evidence="3">
    <location>
        <position position="103"/>
    </location>
    <ligand>
        <name>Mn(2+)</name>
        <dbReference type="ChEBI" id="CHEBI:29035"/>
        <label>2</label>
    </ligand>
</feature>
<evidence type="ECO:0000256" key="2">
    <source>
        <dbReference type="ARBA" id="ARBA00022801"/>
    </source>
</evidence>
<evidence type="ECO:0000256" key="1">
    <source>
        <dbReference type="ARBA" id="ARBA00006153"/>
    </source>
</evidence>
<keyword evidence="3" id="KW-0479">Metal-binding</keyword>
<sequence>MLTRIFDTIDNHFDEMVEIRRYLHQYPELSFEETKTAAYIANYYEELGIPYETNIGGNGVLATLKGKKPGKTIALRADFDGLPIQDEKNVPYKSKVPGVMHACGHDGHTATLLVLAKVMQQHQEEIEGTIVFLHQHAEEYAPGGAKPIIESGAIDHVDAVFGTHLWATIPLGVLHTSTSAMMAGADRYEITIQGKGGHGAYPHETKDAIVLGADIITKFQQIVSRRLDPLSTAVVTTGIFEAGSAFNIIADQAKLVGTVRHFDSGVQEKIIQEMERILKGECDTNEASYEFNYVKGYPPLINHKEQAETILKASKNIKEIHTAEEAPPVMGGEDFAYYLHHKPGAYFFTGANLEGNPYPHHHPKFDIDEKALPTAAKTLISVYMQYQEETRDNQQETNTH</sequence>